<evidence type="ECO:0000313" key="9">
    <source>
        <dbReference type="Proteomes" id="UP000594638"/>
    </source>
</evidence>
<dbReference type="SMART" id="SM00774">
    <property type="entry name" value="WRKY"/>
    <property type="match status" value="1"/>
</dbReference>
<dbReference type="Proteomes" id="UP000594638">
    <property type="component" value="Unassembled WGS sequence"/>
</dbReference>
<evidence type="ECO:0000256" key="6">
    <source>
        <dbReference type="SAM" id="MobiDB-lite"/>
    </source>
</evidence>
<protein>
    <submittedName>
        <fullName evidence="8">Probable WRKY transcription factor 48</fullName>
    </submittedName>
</protein>
<evidence type="ECO:0000256" key="4">
    <source>
        <dbReference type="ARBA" id="ARBA00023163"/>
    </source>
</evidence>
<dbReference type="EMBL" id="CACTIH010005791">
    <property type="protein sequence ID" value="CAA3001917.1"/>
    <property type="molecule type" value="Genomic_DNA"/>
</dbReference>
<comment type="subcellular location">
    <subcellularLocation>
        <location evidence="1">Nucleus</location>
    </subcellularLocation>
</comment>
<gene>
    <name evidence="8" type="ORF">OLEA9_A090383</name>
</gene>
<evidence type="ECO:0000256" key="3">
    <source>
        <dbReference type="ARBA" id="ARBA00023125"/>
    </source>
</evidence>
<feature type="domain" description="WRKY" evidence="7">
    <location>
        <begin position="153"/>
        <end position="218"/>
    </location>
</feature>
<dbReference type="AlphaFoldDB" id="A0A8S0TEC4"/>
<keyword evidence="3" id="KW-0238">DNA-binding</keyword>
<proteinExistence type="predicted"/>
<dbReference type="InterPro" id="IPR003657">
    <property type="entry name" value="WRKY_dom"/>
</dbReference>
<evidence type="ECO:0000259" key="7">
    <source>
        <dbReference type="PROSITE" id="PS50811"/>
    </source>
</evidence>
<dbReference type="Pfam" id="PF03106">
    <property type="entry name" value="WRKY"/>
    <property type="match status" value="1"/>
</dbReference>
<dbReference type="InterPro" id="IPR036576">
    <property type="entry name" value="WRKY_dom_sf"/>
</dbReference>
<dbReference type="FunFam" id="2.20.25.80:FF:000003">
    <property type="entry name" value="WRKY transcription factor 57"/>
    <property type="match status" value="1"/>
</dbReference>
<dbReference type="SUPFAM" id="SSF118290">
    <property type="entry name" value="WRKY DNA-binding domain"/>
    <property type="match status" value="1"/>
</dbReference>
<keyword evidence="9" id="KW-1185">Reference proteome</keyword>
<evidence type="ECO:0000313" key="8">
    <source>
        <dbReference type="EMBL" id="CAA3001917.1"/>
    </source>
</evidence>
<dbReference type="OrthoDB" id="693960at2759"/>
<keyword evidence="2" id="KW-0805">Transcription regulation</keyword>
<evidence type="ECO:0000256" key="1">
    <source>
        <dbReference type="ARBA" id="ARBA00004123"/>
    </source>
</evidence>
<feature type="compositionally biased region" description="Polar residues" evidence="6">
    <location>
        <begin position="67"/>
        <end position="78"/>
    </location>
</feature>
<dbReference type="InterPro" id="IPR044810">
    <property type="entry name" value="WRKY_plant"/>
</dbReference>
<comment type="caution">
    <text evidence="8">The sequence shown here is derived from an EMBL/GenBank/DDBJ whole genome shotgun (WGS) entry which is preliminary data.</text>
</comment>
<keyword evidence="5" id="KW-0539">Nucleus</keyword>
<organism evidence="8 9">
    <name type="scientific">Olea europaea subsp. europaea</name>
    <dbReference type="NCBI Taxonomy" id="158383"/>
    <lineage>
        <taxon>Eukaryota</taxon>
        <taxon>Viridiplantae</taxon>
        <taxon>Streptophyta</taxon>
        <taxon>Embryophyta</taxon>
        <taxon>Tracheophyta</taxon>
        <taxon>Spermatophyta</taxon>
        <taxon>Magnoliopsida</taxon>
        <taxon>eudicotyledons</taxon>
        <taxon>Gunneridae</taxon>
        <taxon>Pentapetalae</taxon>
        <taxon>asterids</taxon>
        <taxon>lamiids</taxon>
        <taxon>Lamiales</taxon>
        <taxon>Oleaceae</taxon>
        <taxon>Oleeae</taxon>
        <taxon>Olea</taxon>
    </lineage>
</organism>
<feature type="region of interest" description="Disordered" evidence="6">
    <location>
        <begin position="67"/>
        <end position="145"/>
    </location>
</feature>
<dbReference type="PANTHER" id="PTHR31221">
    <property type="entry name" value="WRKY TRANSCRIPTION FACTOR PROTEIN 1-RELATED"/>
    <property type="match status" value="1"/>
</dbReference>
<name>A0A8S0TEC4_OLEEU</name>
<keyword evidence="4" id="KW-0804">Transcription</keyword>
<dbReference type="Gene3D" id="2.20.25.80">
    <property type="entry name" value="WRKY domain"/>
    <property type="match status" value="1"/>
</dbReference>
<accession>A0A8S0TEC4</accession>
<sequence>MEKKQEEELRTELYSTISDQMLIPTSFSMTNISDYSGMPREFDQKGFLGFFDVQDFTSQSTFDLLQTPSLPPQFMQQPLPSPVADSAEGVNTPVTPNSSSFTSSSNEAANDDRQIKTIEEVEQDQEKTKKQLNPKKKNHKRQREPRFAFMTKTEVDNLDDGYRWRKYGQKAVKNSPFPRSYYRCTNASCGVKKRVERSSEDSSVVVTTYEGTHTHPCPIMPRGSFGIMPETTTFGGGGGDGGGSTSSFIVPQMQHYRQQQQPYFHSLMTPPPLMNFGTNCNSSFHQERTFRPSSFTLVRDDGLLQDMVPSQMLKDSKKE</sequence>
<feature type="compositionally biased region" description="Low complexity" evidence="6">
    <location>
        <begin position="91"/>
        <end position="106"/>
    </location>
</feature>
<dbReference type="GO" id="GO:0003700">
    <property type="term" value="F:DNA-binding transcription factor activity"/>
    <property type="evidence" value="ECO:0007669"/>
    <property type="project" value="InterPro"/>
</dbReference>
<dbReference type="PROSITE" id="PS50811">
    <property type="entry name" value="WRKY"/>
    <property type="match status" value="1"/>
</dbReference>
<feature type="compositionally biased region" description="Basic residues" evidence="6">
    <location>
        <begin position="130"/>
        <end position="143"/>
    </location>
</feature>
<dbReference type="GO" id="GO:0043565">
    <property type="term" value="F:sequence-specific DNA binding"/>
    <property type="evidence" value="ECO:0007669"/>
    <property type="project" value="InterPro"/>
</dbReference>
<dbReference type="Gramene" id="OE9A090383T1">
    <property type="protein sequence ID" value="OE9A090383C1"/>
    <property type="gene ID" value="OE9A090383"/>
</dbReference>
<feature type="compositionally biased region" description="Basic and acidic residues" evidence="6">
    <location>
        <begin position="110"/>
        <end position="129"/>
    </location>
</feature>
<evidence type="ECO:0000256" key="2">
    <source>
        <dbReference type="ARBA" id="ARBA00023015"/>
    </source>
</evidence>
<evidence type="ECO:0000256" key="5">
    <source>
        <dbReference type="ARBA" id="ARBA00023242"/>
    </source>
</evidence>
<dbReference type="PANTHER" id="PTHR31221:SF378">
    <property type="entry name" value="WRKY TRANSCRIPTION FACTOR 23-RELATED"/>
    <property type="match status" value="1"/>
</dbReference>
<reference evidence="8 9" key="1">
    <citation type="submission" date="2019-12" db="EMBL/GenBank/DDBJ databases">
        <authorList>
            <person name="Alioto T."/>
            <person name="Alioto T."/>
            <person name="Gomez Garrido J."/>
        </authorList>
    </citation>
    <scope>NUCLEOTIDE SEQUENCE [LARGE SCALE GENOMIC DNA]</scope>
</reference>
<dbReference type="GO" id="GO:0005634">
    <property type="term" value="C:nucleus"/>
    <property type="evidence" value="ECO:0007669"/>
    <property type="project" value="UniProtKB-SubCell"/>
</dbReference>